<dbReference type="PANTHER" id="PTHR46018">
    <property type="entry name" value="ZINC PHOSPHODIESTERASE ELAC PROTEIN 1"/>
    <property type="match status" value="1"/>
</dbReference>
<protein>
    <submittedName>
        <fullName evidence="9">Metallo-hydrolase oxidoreductase</fullName>
    </submittedName>
</protein>
<keyword evidence="5" id="KW-0479">Metal-binding</keyword>
<proteinExistence type="inferred from homology"/>
<dbReference type="Pfam" id="PF23023">
    <property type="entry name" value="Anti-Pycsar_Apyc1"/>
    <property type="match status" value="1"/>
</dbReference>
<organism evidence="9 10">
    <name type="scientific">Mycena alexandri</name>
    <dbReference type="NCBI Taxonomy" id="1745969"/>
    <lineage>
        <taxon>Eukaryota</taxon>
        <taxon>Fungi</taxon>
        <taxon>Dikarya</taxon>
        <taxon>Basidiomycota</taxon>
        <taxon>Agaricomycotina</taxon>
        <taxon>Agaricomycetes</taxon>
        <taxon>Agaricomycetidae</taxon>
        <taxon>Agaricales</taxon>
        <taxon>Marasmiineae</taxon>
        <taxon>Mycenaceae</taxon>
        <taxon>Mycena</taxon>
    </lineage>
</organism>
<keyword evidence="8" id="KW-0862">Zinc</keyword>
<dbReference type="EMBL" id="JARJCM010000006">
    <property type="protein sequence ID" value="KAJ7044503.1"/>
    <property type="molecule type" value="Genomic_DNA"/>
</dbReference>
<dbReference type="GO" id="GO:0005634">
    <property type="term" value="C:nucleus"/>
    <property type="evidence" value="ECO:0007669"/>
    <property type="project" value="TreeGrafter"/>
</dbReference>
<dbReference type="PANTHER" id="PTHR46018:SF2">
    <property type="entry name" value="ZINC PHOSPHODIESTERASE ELAC PROTEIN 1"/>
    <property type="match status" value="1"/>
</dbReference>
<keyword evidence="4" id="KW-0540">Nuclease</keyword>
<keyword evidence="3" id="KW-0819">tRNA processing</keyword>
<dbReference type="SUPFAM" id="SSF56281">
    <property type="entry name" value="Metallo-hydrolase/oxidoreductase"/>
    <property type="match status" value="1"/>
</dbReference>
<comment type="cofactor">
    <cofactor evidence="1">
        <name>Zn(2+)</name>
        <dbReference type="ChEBI" id="CHEBI:29105"/>
    </cofactor>
</comment>
<dbReference type="InterPro" id="IPR013471">
    <property type="entry name" value="RNase_Z/BN"/>
</dbReference>
<keyword evidence="10" id="KW-1185">Reference proteome</keyword>
<evidence type="ECO:0000256" key="4">
    <source>
        <dbReference type="ARBA" id="ARBA00022722"/>
    </source>
</evidence>
<dbReference type="GO" id="GO:0042781">
    <property type="term" value="F:3'-tRNA processing endoribonuclease activity"/>
    <property type="evidence" value="ECO:0007669"/>
    <property type="project" value="TreeGrafter"/>
</dbReference>
<dbReference type="GO" id="GO:0046872">
    <property type="term" value="F:metal ion binding"/>
    <property type="evidence" value="ECO:0007669"/>
    <property type="project" value="UniProtKB-KW"/>
</dbReference>
<evidence type="ECO:0000256" key="2">
    <source>
        <dbReference type="ARBA" id="ARBA00011738"/>
    </source>
</evidence>
<dbReference type="Proteomes" id="UP001218188">
    <property type="component" value="Unassembled WGS sequence"/>
</dbReference>
<evidence type="ECO:0000256" key="3">
    <source>
        <dbReference type="ARBA" id="ARBA00022694"/>
    </source>
</evidence>
<comment type="caution">
    <text evidence="9">The sequence shown here is derived from an EMBL/GenBank/DDBJ whole genome shotgun (WGS) entry which is preliminary data.</text>
</comment>
<dbReference type="HAMAP" id="MF_01818">
    <property type="entry name" value="RNase_Z_BN"/>
    <property type="match status" value="1"/>
</dbReference>
<evidence type="ECO:0000256" key="5">
    <source>
        <dbReference type="ARBA" id="ARBA00022723"/>
    </source>
</evidence>
<sequence length="422" mass="45639">MAARAGLKAVASIGVRKSVPRVPSQKTINMATQPKPPRGPFDVHITFLGTASAQPSSTRIHSSLALRLGADIWLFDCGEATQSRLQQSTLKMGKIEKIFITHTHGDHIFGVVPLLAGILNGAGGAADGADEPRKAVDPYNPVIEIYGPLGTRAYVRSCLKYTHTFFSHAYVVHELRLPRDPPTGDYTQLPRNQAEAPFGQNIMQVGGVWENIFQDNAVSVSAGPILHSVPCVGYVVTEAPLPGKMDPAKYIPHLKRTNTPMKVMSELQQGQSVELSDGTILHGPQRRRGRKIAILGDTHNPSGIEKLALDVDLLIHEATNAHLPGIDEGTKLDDTYESVEARTKSRGHSTPQMAGAFAKRIRAKQLILNHFSARYAGNDDVDPEAKVLMDAIAGLAAGEYNKEVLCARDLMSVAVAVPPEEI</sequence>
<dbReference type="InterPro" id="IPR036866">
    <property type="entry name" value="RibonucZ/Hydroxyglut_hydro"/>
</dbReference>
<dbReference type="AlphaFoldDB" id="A0AAD6TEH7"/>
<accession>A0AAD6TEH7</accession>
<name>A0AAD6TEH7_9AGAR</name>
<evidence type="ECO:0000313" key="10">
    <source>
        <dbReference type="Proteomes" id="UP001218188"/>
    </source>
</evidence>
<evidence type="ECO:0000256" key="1">
    <source>
        <dbReference type="ARBA" id="ARBA00001947"/>
    </source>
</evidence>
<evidence type="ECO:0000256" key="8">
    <source>
        <dbReference type="ARBA" id="ARBA00022833"/>
    </source>
</evidence>
<dbReference type="Gene3D" id="3.60.15.10">
    <property type="entry name" value="Ribonuclease Z/Hydroxyacylglutathione hydrolase-like"/>
    <property type="match status" value="1"/>
</dbReference>
<evidence type="ECO:0000313" key="9">
    <source>
        <dbReference type="EMBL" id="KAJ7044503.1"/>
    </source>
</evidence>
<comment type="subunit">
    <text evidence="2">Homodimer.</text>
</comment>
<keyword evidence="6" id="KW-0255">Endonuclease</keyword>
<reference evidence="9" key="1">
    <citation type="submission" date="2023-03" db="EMBL/GenBank/DDBJ databases">
        <title>Massive genome expansion in bonnet fungi (Mycena s.s.) driven by repeated elements and novel gene families across ecological guilds.</title>
        <authorList>
            <consortium name="Lawrence Berkeley National Laboratory"/>
            <person name="Harder C.B."/>
            <person name="Miyauchi S."/>
            <person name="Viragh M."/>
            <person name="Kuo A."/>
            <person name="Thoen E."/>
            <person name="Andreopoulos B."/>
            <person name="Lu D."/>
            <person name="Skrede I."/>
            <person name="Drula E."/>
            <person name="Henrissat B."/>
            <person name="Morin E."/>
            <person name="Kohler A."/>
            <person name="Barry K."/>
            <person name="LaButti K."/>
            <person name="Morin E."/>
            <person name="Salamov A."/>
            <person name="Lipzen A."/>
            <person name="Mereny Z."/>
            <person name="Hegedus B."/>
            <person name="Baldrian P."/>
            <person name="Stursova M."/>
            <person name="Weitz H."/>
            <person name="Taylor A."/>
            <person name="Grigoriev I.V."/>
            <person name="Nagy L.G."/>
            <person name="Martin F."/>
            <person name="Kauserud H."/>
        </authorList>
    </citation>
    <scope>NUCLEOTIDE SEQUENCE</scope>
    <source>
        <strain evidence="9">CBHHK200</strain>
    </source>
</reference>
<evidence type="ECO:0000256" key="7">
    <source>
        <dbReference type="ARBA" id="ARBA00022801"/>
    </source>
</evidence>
<evidence type="ECO:0000256" key="6">
    <source>
        <dbReference type="ARBA" id="ARBA00022759"/>
    </source>
</evidence>
<dbReference type="CDD" id="cd07717">
    <property type="entry name" value="RNaseZ_ZiPD-like_MBL-fold"/>
    <property type="match status" value="1"/>
</dbReference>
<keyword evidence="7" id="KW-0378">Hydrolase</keyword>
<gene>
    <name evidence="9" type="ORF">C8F04DRAFT_588400</name>
</gene>